<keyword evidence="2" id="KW-1185">Reference proteome</keyword>
<organism evidence="1 2">
    <name type="scientific">Nesidiocoris tenuis</name>
    <dbReference type="NCBI Taxonomy" id="355587"/>
    <lineage>
        <taxon>Eukaryota</taxon>
        <taxon>Metazoa</taxon>
        <taxon>Ecdysozoa</taxon>
        <taxon>Arthropoda</taxon>
        <taxon>Hexapoda</taxon>
        <taxon>Insecta</taxon>
        <taxon>Pterygota</taxon>
        <taxon>Neoptera</taxon>
        <taxon>Paraneoptera</taxon>
        <taxon>Hemiptera</taxon>
        <taxon>Heteroptera</taxon>
        <taxon>Panheteroptera</taxon>
        <taxon>Cimicomorpha</taxon>
        <taxon>Miridae</taxon>
        <taxon>Dicyphina</taxon>
        <taxon>Nesidiocoris</taxon>
    </lineage>
</organism>
<protein>
    <submittedName>
        <fullName evidence="1">Uncharacterized protein</fullName>
    </submittedName>
</protein>
<reference evidence="1 2" key="1">
    <citation type="submission" date="2020-02" db="EMBL/GenBank/DDBJ databases">
        <authorList>
            <person name="Ferguson B K."/>
        </authorList>
    </citation>
    <scope>NUCLEOTIDE SEQUENCE [LARGE SCALE GENOMIC DNA]</scope>
</reference>
<gene>
    <name evidence="1" type="ORF">NTEN_LOCUS17504</name>
</gene>
<dbReference type="AlphaFoldDB" id="A0A6H5H641"/>
<proteinExistence type="predicted"/>
<evidence type="ECO:0000313" key="2">
    <source>
        <dbReference type="Proteomes" id="UP000479000"/>
    </source>
</evidence>
<sequence length="143" mass="16066">MGASGSGIYMYVRVFTSCLHILYMSEAVKGLVRTKTIHKFNRPPRTAEPNDKFFHSKDRRGELCRMGGRARQRTGEDWSPVLPQGKCANLVATRLPCAKGLGSMVMSRKSALISYGKAGSKTPHKKYTSSNLTFLRMFTKTWE</sequence>
<dbReference type="Proteomes" id="UP000479000">
    <property type="component" value="Unassembled WGS sequence"/>
</dbReference>
<evidence type="ECO:0000313" key="1">
    <source>
        <dbReference type="EMBL" id="CAB0012810.1"/>
    </source>
</evidence>
<accession>A0A6H5H641</accession>
<name>A0A6H5H641_9HEMI</name>
<dbReference type="EMBL" id="CADCXU010025645">
    <property type="protein sequence ID" value="CAB0012810.1"/>
    <property type="molecule type" value="Genomic_DNA"/>
</dbReference>